<gene>
    <name evidence="4" type="ORF">VXS06_09075</name>
</gene>
<feature type="domain" description="Tyr recombinase" evidence="3">
    <location>
        <begin position="173"/>
        <end position="333"/>
    </location>
</feature>
<dbReference type="InterPro" id="IPR057084">
    <property type="entry name" value="Int_N"/>
</dbReference>
<name>A0ABU6LAE7_9GAMM</name>
<proteinExistence type="predicted"/>
<dbReference type="CDD" id="cd00796">
    <property type="entry name" value="INT_Rci_Hp1_C"/>
    <property type="match status" value="1"/>
</dbReference>
<dbReference type="InterPro" id="IPR050090">
    <property type="entry name" value="Tyrosine_recombinase_XerCD"/>
</dbReference>
<keyword evidence="2" id="KW-0233">DNA recombination</keyword>
<evidence type="ECO:0000256" key="1">
    <source>
        <dbReference type="ARBA" id="ARBA00022908"/>
    </source>
</evidence>
<dbReference type="PANTHER" id="PTHR30349">
    <property type="entry name" value="PHAGE INTEGRASE-RELATED"/>
    <property type="match status" value="1"/>
</dbReference>
<sequence>MSIRNLKDGSKNPWLCECYPTGRNGKRIRKKFATKGEAATFERFTMKEVDDKPWLGDKEDNRRLLDLIYLWHRRHGSTLVHEQYTLRKLETMGHGMGNPLAIKFTVQHFTKFREQRMAGEIADMNGRKVAVSKRTCNNELSLLYAVFTELARMGEWKYPHPLITVRHFKLHEQEMAYLTIEQIRYLLDEAAKRENPHLVPIIKVCLATGARFREAEQLTTSQLNRYKITYTKTKGKKNRTIPISKELHDEIYQPTSGRLFSNCYSSMFRLVTACFPDLPDGQASHVFRHTFASHFMMNGGNILVLQRILGHSDIKHTMRYSHFAPDHFDDALSKNPLIGL</sequence>
<organism evidence="4 5">
    <name type="scientific">Photobacterium toruni</name>
    <dbReference type="NCBI Taxonomy" id="1935446"/>
    <lineage>
        <taxon>Bacteria</taxon>
        <taxon>Pseudomonadati</taxon>
        <taxon>Pseudomonadota</taxon>
        <taxon>Gammaproteobacteria</taxon>
        <taxon>Vibrionales</taxon>
        <taxon>Vibrionaceae</taxon>
        <taxon>Photobacterium</taxon>
    </lineage>
</organism>
<dbReference type="EMBL" id="JAYXUG010000005">
    <property type="protein sequence ID" value="MEC6831911.1"/>
    <property type="molecule type" value="Genomic_DNA"/>
</dbReference>
<dbReference type="RefSeq" id="WP_327774728.1">
    <property type="nucleotide sequence ID" value="NZ_JAYXUG010000005.1"/>
</dbReference>
<dbReference type="Proteomes" id="UP001306119">
    <property type="component" value="Unassembled WGS sequence"/>
</dbReference>
<dbReference type="InterPro" id="IPR013762">
    <property type="entry name" value="Integrase-like_cat_sf"/>
</dbReference>
<accession>A0ABU6LAE7</accession>
<dbReference type="PANTHER" id="PTHR30349:SF93">
    <property type="entry name" value="FELS-2 PROPHAGE PROTEIN"/>
    <property type="match status" value="1"/>
</dbReference>
<dbReference type="SUPFAM" id="SSF56349">
    <property type="entry name" value="DNA breaking-rejoining enzymes"/>
    <property type="match status" value="1"/>
</dbReference>
<dbReference type="PROSITE" id="PS51898">
    <property type="entry name" value="TYR_RECOMBINASE"/>
    <property type="match status" value="1"/>
</dbReference>
<reference evidence="4 5" key="1">
    <citation type="submission" date="2024-01" db="EMBL/GenBank/DDBJ databases">
        <title>Active colonisers of the gastrointestinal tract of Atlantic salmon farmed in a warm water region.</title>
        <authorList>
            <person name="Bowman J.P."/>
        </authorList>
    </citation>
    <scope>NUCLEOTIDE SEQUENCE [LARGE SCALE GENOMIC DNA]</scope>
    <source>
        <strain evidence="4 5">S3MW1</strain>
    </source>
</reference>
<dbReference type="Pfam" id="PF00589">
    <property type="entry name" value="Phage_integrase"/>
    <property type="match status" value="1"/>
</dbReference>
<evidence type="ECO:0000259" key="3">
    <source>
        <dbReference type="PROSITE" id="PS51898"/>
    </source>
</evidence>
<protein>
    <submittedName>
        <fullName evidence="4">Tyrosine-type recombinase/integrase</fullName>
    </submittedName>
</protein>
<evidence type="ECO:0000313" key="5">
    <source>
        <dbReference type="Proteomes" id="UP001306119"/>
    </source>
</evidence>
<keyword evidence="1" id="KW-0229">DNA integration</keyword>
<keyword evidence="5" id="KW-1185">Reference proteome</keyword>
<evidence type="ECO:0000313" key="4">
    <source>
        <dbReference type="EMBL" id="MEC6831911.1"/>
    </source>
</evidence>
<dbReference type="InterPro" id="IPR011010">
    <property type="entry name" value="DNA_brk_join_enz"/>
</dbReference>
<comment type="caution">
    <text evidence="4">The sequence shown here is derived from an EMBL/GenBank/DDBJ whole genome shotgun (WGS) entry which is preliminary data.</text>
</comment>
<dbReference type="InterPro" id="IPR002104">
    <property type="entry name" value="Integrase_catalytic"/>
</dbReference>
<dbReference type="Pfam" id="PF24624">
    <property type="entry name" value="Int_N"/>
    <property type="match status" value="1"/>
</dbReference>
<dbReference type="Gene3D" id="1.10.443.10">
    <property type="entry name" value="Intergrase catalytic core"/>
    <property type="match status" value="1"/>
</dbReference>
<evidence type="ECO:0000256" key="2">
    <source>
        <dbReference type="ARBA" id="ARBA00023172"/>
    </source>
</evidence>